<gene>
    <name evidence="2" type="ORF">CGOC_LOCUS3355</name>
</gene>
<dbReference type="Proteomes" id="UP000271889">
    <property type="component" value="Unassembled WGS sequence"/>
</dbReference>
<reference evidence="2 3" key="1">
    <citation type="submission" date="2018-11" db="EMBL/GenBank/DDBJ databases">
        <authorList>
            <consortium name="Pathogen Informatics"/>
        </authorList>
    </citation>
    <scope>NUCLEOTIDE SEQUENCE [LARGE SCALE GENOMIC DNA]</scope>
</reference>
<keyword evidence="1" id="KW-0812">Transmembrane</keyword>
<proteinExistence type="predicted"/>
<protein>
    <submittedName>
        <fullName evidence="2">Uncharacterized protein</fullName>
    </submittedName>
</protein>
<sequence length="73" mass="8893">MNETRKRLILLHHHLQTKHSIRSILVLSVMKRVSMRLRMSYLLRILQLMYRILRCFLLVLPVPVTELKRKRTT</sequence>
<feature type="transmembrane region" description="Helical" evidence="1">
    <location>
        <begin position="41"/>
        <end position="64"/>
    </location>
</feature>
<name>A0A3P6R9H6_CYLGO</name>
<evidence type="ECO:0000313" key="3">
    <source>
        <dbReference type="Proteomes" id="UP000271889"/>
    </source>
</evidence>
<dbReference type="EMBL" id="UYRV01008420">
    <property type="protein sequence ID" value="VDK55567.1"/>
    <property type="molecule type" value="Genomic_DNA"/>
</dbReference>
<keyword evidence="3" id="KW-1185">Reference proteome</keyword>
<organism evidence="2 3">
    <name type="scientific">Cylicostephanus goldi</name>
    <name type="common">Nematode worm</name>
    <dbReference type="NCBI Taxonomy" id="71465"/>
    <lineage>
        <taxon>Eukaryota</taxon>
        <taxon>Metazoa</taxon>
        <taxon>Ecdysozoa</taxon>
        <taxon>Nematoda</taxon>
        <taxon>Chromadorea</taxon>
        <taxon>Rhabditida</taxon>
        <taxon>Rhabditina</taxon>
        <taxon>Rhabditomorpha</taxon>
        <taxon>Strongyloidea</taxon>
        <taxon>Strongylidae</taxon>
        <taxon>Cylicostephanus</taxon>
    </lineage>
</organism>
<keyword evidence="1" id="KW-1133">Transmembrane helix</keyword>
<accession>A0A3P6R9H6</accession>
<evidence type="ECO:0000256" key="1">
    <source>
        <dbReference type="SAM" id="Phobius"/>
    </source>
</evidence>
<evidence type="ECO:0000313" key="2">
    <source>
        <dbReference type="EMBL" id="VDK55567.1"/>
    </source>
</evidence>
<dbReference type="AlphaFoldDB" id="A0A3P6R9H6"/>
<keyword evidence="1" id="KW-0472">Membrane</keyword>